<feature type="region of interest" description="Disordered" evidence="1">
    <location>
        <begin position="1"/>
        <end position="22"/>
    </location>
</feature>
<feature type="compositionally biased region" description="Polar residues" evidence="1">
    <location>
        <begin position="847"/>
        <end position="861"/>
    </location>
</feature>
<evidence type="ECO:0000259" key="3">
    <source>
        <dbReference type="Pfam" id="PF20153"/>
    </source>
</evidence>
<feature type="domain" description="DUF6535" evidence="3">
    <location>
        <begin position="58"/>
        <end position="240"/>
    </location>
</feature>
<feature type="transmembrane region" description="Helical" evidence="2">
    <location>
        <begin position="244"/>
        <end position="269"/>
    </location>
</feature>
<feature type="transmembrane region" description="Helical" evidence="2">
    <location>
        <begin position="160"/>
        <end position="181"/>
    </location>
</feature>
<feature type="region of interest" description="Disordered" evidence="1">
    <location>
        <begin position="734"/>
        <end position="765"/>
    </location>
</feature>
<comment type="caution">
    <text evidence="4">The sequence shown here is derived from an EMBL/GenBank/DDBJ whole genome shotgun (WGS) entry which is preliminary data.</text>
</comment>
<dbReference type="Proteomes" id="UP000284842">
    <property type="component" value="Unassembled WGS sequence"/>
</dbReference>
<keyword evidence="2" id="KW-1133">Transmembrane helix</keyword>
<evidence type="ECO:0000256" key="2">
    <source>
        <dbReference type="SAM" id="Phobius"/>
    </source>
</evidence>
<feature type="compositionally biased region" description="Polar residues" evidence="1">
    <location>
        <begin position="738"/>
        <end position="758"/>
    </location>
</feature>
<name>A0A409VIA1_9AGAR</name>
<feature type="transmembrane region" description="Helical" evidence="2">
    <location>
        <begin position="310"/>
        <end position="333"/>
    </location>
</feature>
<sequence length="882" mass="98718">MSTDTCASVITPEPELTDDMDPYESLRSAKEPIKSKLWRCGNQSRGPNTIPSAEGDPWDTCLKPLMEEDREQCEAWKDEIQNLLIFSGLFSAVVTAFVVQTYDDLQPDPEHDIAMLLSQLVQLQSPNAINNAGSAGIPEEYWPGDSDSPSGSSIRTNICWFSSLVLSLIVVLVGTVALQWLREYQRYPSSSSPKKLFATRNLRAESFDKWYAPQIIAGLPQILQLAVVLFFLGLMDFLWQLNQIVALPVMILAGLAMAFQMITTILPTVQSFWLINKSGLPISDPPLHCPYKSPQSWAFLRLLTSRPVRLIINWVGSIIVQTLLVPMAPILWLSQMLRVDTIFWKVIDRLAVTLHLKYLGTIDNWDEFDDLWLEERQRSATQTSRASPNYFHKGTHGTDYDAARGIARILSSRVVGESTATAIYHCFQRLDPSVITDELLHLMTRGLPPWLFAHEGTRKGPYLNPPSPSMVKEENEMFFLSRLPQTIRATSQLHVFRLRQLELFVRVTAHVFVHSTWDDIYDGPQRDSMSLRPRTVIDTHPGPLFVPSLLKDVKAMKSIPHDFALDIVEQIIQILSAHLNAITAEGGELPGAIPSMSEEEPVLCGLMDVVHVASLFLAFNANPTSKGLALLADLELVLDKMTEKLSSAYRQSLKTPRLLRCAKVLASRFHFTDWAPMQRRAPLLARSFHSLVHVLALYCEGVYDHSFSYMTYAYTTQWKELCAEVLRSPANGPDLSSLGVTSQTKRNETPSSCESQNGTTRSISSSTNITAYELWKPSGIRTASTSARSTHLGDSHASLSVRYPTYPLPALMTPSLDSHGRQYLALPGTDHRFCSTRSFDNYTSSTLHNSVQSLPSTSQSRIDGARCSPSPTLNQDKTYEIV</sequence>
<protein>
    <recommendedName>
        <fullName evidence="3">DUF6535 domain-containing protein</fullName>
    </recommendedName>
</protein>
<feature type="region of interest" description="Disordered" evidence="1">
    <location>
        <begin position="847"/>
        <end position="882"/>
    </location>
</feature>
<evidence type="ECO:0000256" key="1">
    <source>
        <dbReference type="SAM" id="MobiDB-lite"/>
    </source>
</evidence>
<keyword evidence="5" id="KW-1185">Reference proteome</keyword>
<keyword evidence="2" id="KW-0472">Membrane</keyword>
<evidence type="ECO:0000313" key="5">
    <source>
        <dbReference type="Proteomes" id="UP000284842"/>
    </source>
</evidence>
<reference evidence="4 5" key="1">
    <citation type="journal article" date="2018" name="Evol. Lett.">
        <title>Horizontal gene cluster transfer increased hallucinogenic mushroom diversity.</title>
        <authorList>
            <person name="Reynolds H.T."/>
            <person name="Vijayakumar V."/>
            <person name="Gluck-Thaler E."/>
            <person name="Korotkin H.B."/>
            <person name="Matheny P.B."/>
            <person name="Slot J.C."/>
        </authorList>
    </citation>
    <scope>NUCLEOTIDE SEQUENCE [LARGE SCALE GENOMIC DNA]</scope>
    <source>
        <strain evidence="4 5">2629</strain>
    </source>
</reference>
<dbReference type="OrthoDB" id="3219854at2759"/>
<dbReference type="InParanoid" id="A0A409VIA1"/>
<dbReference type="EMBL" id="NHTK01006054">
    <property type="protein sequence ID" value="PPQ65973.1"/>
    <property type="molecule type" value="Genomic_DNA"/>
</dbReference>
<gene>
    <name evidence="4" type="ORF">CVT24_011190</name>
</gene>
<feature type="transmembrane region" description="Helical" evidence="2">
    <location>
        <begin position="210"/>
        <end position="232"/>
    </location>
</feature>
<evidence type="ECO:0000313" key="4">
    <source>
        <dbReference type="EMBL" id="PPQ65973.1"/>
    </source>
</evidence>
<proteinExistence type="predicted"/>
<dbReference type="Pfam" id="PF20153">
    <property type="entry name" value="DUF6535"/>
    <property type="match status" value="1"/>
</dbReference>
<accession>A0A409VIA1</accession>
<organism evidence="4 5">
    <name type="scientific">Panaeolus cyanescens</name>
    <dbReference type="NCBI Taxonomy" id="181874"/>
    <lineage>
        <taxon>Eukaryota</taxon>
        <taxon>Fungi</taxon>
        <taxon>Dikarya</taxon>
        <taxon>Basidiomycota</taxon>
        <taxon>Agaricomycotina</taxon>
        <taxon>Agaricomycetes</taxon>
        <taxon>Agaricomycetidae</taxon>
        <taxon>Agaricales</taxon>
        <taxon>Agaricineae</taxon>
        <taxon>Galeropsidaceae</taxon>
        <taxon>Panaeolus</taxon>
    </lineage>
</organism>
<dbReference type="InterPro" id="IPR045338">
    <property type="entry name" value="DUF6535"/>
</dbReference>
<dbReference type="STRING" id="181874.A0A409VIA1"/>
<feature type="transmembrane region" description="Helical" evidence="2">
    <location>
        <begin position="83"/>
        <end position="102"/>
    </location>
</feature>
<keyword evidence="2" id="KW-0812">Transmembrane</keyword>
<dbReference type="AlphaFoldDB" id="A0A409VIA1"/>